<dbReference type="EMBL" id="JARKIF010000003">
    <property type="protein sequence ID" value="KAJ7644541.1"/>
    <property type="molecule type" value="Genomic_DNA"/>
</dbReference>
<evidence type="ECO:0000313" key="2">
    <source>
        <dbReference type="Proteomes" id="UP001221142"/>
    </source>
</evidence>
<dbReference type="AlphaFoldDB" id="A0AAD7CCA5"/>
<name>A0AAD7CCA5_9AGAR</name>
<proteinExistence type="predicted"/>
<keyword evidence="2" id="KW-1185">Reference proteome</keyword>
<accession>A0AAD7CCA5</accession>
<evidence type="ECO:0008006" key="3">
    <source>
        <dbReference type="Google" id="ProtNLM"/>
    </source>
</evidence>
<dbReference type="Gene3D" id="3.80.10.10">
    <property type="entry name" value="Ribonuclease Inhibitor"/>
    <property type="match status" value="1"/>
</dbReference>
<comment type="caution">
    <text evidence="1">The sequence shown here is derived from an EMBL/GenBank/DDBJ whole genome shotgun (WGS) entry which is preliminary data.</text>
</comment>
<reference evidence="1" key="1">
    <citation type="submission" date="2023-03" db="EMBL/GenBank/DDBJ databases">
        <title>Massive genome expansion in bonnet fungi (Mycena s.s.) driven by repeated elements and novel gene families across ecological guilds.</title>
        <authorList>
            <consortium name="Lawrence Berkeley National Laboratory"/>
            <person name="Harder C.B."/>
            <person name="Miyauchi S."/>
            <person name="Viragh M."/>
            <person name="Kuo A."/>
            <person name="Thoen E."/>
            <person name="Andreopoulos B."/>
            <person name="Lu D."/>
            <person name="Skrede I."/>
            <person name="Drula E."/>
            <person name="Henrissat B."/>
            <person name="Morin E."/>
            <person name="Kohler A."/>
            <person name="Barry K."/>
            <person name="LaButti K."/>
            <person name="Morin E."/>
            <person name="Salamov A."/>
            <person name="Lipzen A."/>
            <person name="Mereny Z."/>
            <person name="Hegedus B."/>
            <person name="Baldrian P."/>
            <person name="Stursova M."/>
            <person name="Weitz H."/>
            <person name="Taylor A."/>
            <person name="Grigoriev I.V."/>
            <person name="Nagy L.G."/>
            <person name="Martin F."/>
            <person name="Kauserud H."/>
        </authorList>
    </citation>
    <scope>NUCLEOTIDE SEQUENCE</scope>
    <source>
        <strain evidence="1">9284</strain>
    </source>
</reference>
<evidence type="ECO:0000313" key="1">
    <source>
        <dbReference type="EMBL" id="KAJ7644541.1"/>
    </source>
</evidence>
<dbReference type="Gene3D" id="1.20.1280.50">
    <property type="match status" value="1"/>
</dbReference>
<dbReference type="SUPFAM" id="SSF52047">
    <property type="entry name" value="RNI-like"/>
    <property type="match status" value="1"/>
</dbReference>
<gene>
    <name evidence="1" type="ORF">FB45DRAFT_1053275</name>
</gene>
<dbReference type="Proteomes" id="UP001221142">
    <property type="component" value="Unassembled WGS sequence"/>
</dbReference>
<protein>
    <recommendedName>
        <fullName evidence="3">F-box domain-containing protein</fullName>
    </recommendedName>
</protein>
<organism evidence="1 2">
    <name type="scientific">Roridomyces roridus</name>
    <dbReference type="NCBI Taxonomy" id="1738132"/>
    <lineage>
        <taxon>Eukaryota</taxon>
        <taxon>Fungi</taxon>
        <taxon>Dikarya</taxon>
        <taxon>Basidiomycota</taxon>
        <taxon>Agaricomycotina</taxon>
        <taxon>Agaricomycetes</taxon>
        <taxon>Agaricomycetidae</taxon>
        <taxon>Agaricales</taxon>
        <taxon>Marasmiineae</taxon>
        <taxon>Mycenaceae</taxon>
        <taxon>Roridomyces</taxon>
    </lineage>
</organism>
<sequence length="485" mass="54578">MSQGPRLRARLAEIARQIGVLEAKIAVLRDEQQSVEADLEGLVYPILTLPNEITSEIFFQYVDVEIGADPIQSPMYLTWVCRSWRDVAVSTPRLWINFQRHFVPFLPLWLSRTGNLPVTVQIISLLRPCHDAEFLETFSKYSSRCEKLDLRLDEPRPSLGLSGPFPRLETFRFNVYGDATTPIPVLHDAPSLRQVHLGGVSFENWRTALPWAQLTKLVIYATVFMCHEVVVCTPNLEHLQLTSNHTGSRPETFPPTPASLARLRTLILDEFWSFEILRHLVIPDLKDLSFSLGENGEANVLKSLFKRSKCSPRHLSVDVMHADEAMITEFLERAPLQSIQKLTLSGTSMVEDGLDSLFTRLSAKHEKMILPSLKHLVLKGCGLAIDVPLLVDMLASRRPAQMPEGVEKIKSFGVTFCEEARDPFASGADPRRIPQASIVNDALTQLHSLMSEGLGFNLEGPDWYSRHFDVSVVEEIYGLLTPSDS</sequence>
<dbReference type="InterPro" id="IPR032675">
    <property type="entry name" value="LRR_dom_sf"/>
</dbReference>